<dbReference type="EMBL" id="LVVM01001658">
    <property type="protein sequence ID" value="OJA18059.1"/>
    <property type="molecule type" value="Genomic_DNA"/>
</dbReference>
<proteinExistence type="predicted"/>
<dbReference type="PANTHER" id="PTHR44154:SF1">
    <property type="entry name" value="QUINONE OXIDOREDUCTASE"/>
    <property type="match status" value="1"/>
</dbReference>
<evidence type="ECO:0000313" key="3">
    <source>
        <dbReference type="EMBL" id="OJA18059.1"/>
    </source>
</evidence>
<dbReference type="Gene3D" id="3.90.180.10">
    <property type="entry name" value="Medium-chain alcohol dehydrogenases, catalytic domain"/>
    <property type="match status" value="1"/>
</dbReference>
<dbReference type="Pfam" id="PF08240">
    <property type="entry name" value="ADH_N"/>
    <property type="match status" value="1"/>
</dbReference>
<dbReference type="OrthoDB" id="48317at2759"/>
<dbReference type="PANTHER" id="PTHR44154">
    <property type="entry name" value="QUINONE OXIDOREDUCTASE"/>
    <property type="match status" value="1"/>
</dbReference>
<evidence type="ECO:0000256" key="1">
    <source>
        <dbReference type="ARBA" id="ARBA00022857"/>
    </source>
</evidence>
<keyword evidence="4" id="KW-1185">Reference proteome</keyword>
<dbReference type="InterPro" id="IPR051603">
    <property type="entry name" value="Zinc-ADH_QOR/CCCR"/>
</dbReference>
<dbReference type="InterPro" id="IPR011032">
    <property type="entry name" value="GroES-like_sf"/>
</dbReference>
<dbReference type="SUPFAM" id="SSF50129">
    <property type="entry name" value="GroES-like"/>
    <property type="match status" value="1"/>
</dbReference>
<protein>
    <recommendedName>
        <fullName evidence="2">Alcohol dehydrogenase-like N-terminal domain-containing protein</fullName>
    </recommendedName>
</protein>
<keyword evidence="1" id="KW-0521">NADP</keyword>
<feature type="domain" description="Alcohol dehydrogenase-like N-terminal" evidence="2">
    <location>
        <begin position="34"/>
        <end position="103"/>
    </location>
</feature>
<evidence type="ECO:0000259" key="2">
    <source>
        <dbReference type="Pfam" id="PF08240"/>
    </source>
</evidence>
<name>A0A1J8QDP7_9AGAM</name>
<reference evidence="3 4" key="1">
    <citation type="submission" date="2016-03" db="EMBL/GenBank/DDBJ databases">
        <title>Comparative genomics of the ectomycorrhizal sister species Rhizopogon vinicolor and Rhizopogon vesiculosus (Basidiomycota: Boletales) reveals a divergence of the mating type B locus.</title>
        <authorList>
            <person name="Mujic A.B."/>
            <person name="Kuo A."/>
            <person name="Tritt A."/>
            <person name="Lipzen A."/>
            <person name="Chen C."/>
            <person name="Johnson J."/>
            <person name="Sharma A."/>
            <person name="Barry K."/>
            <person name="Grigoriev I.V."/>
            <person name="Spatafora J.W."/>
        </authorList>
    </citation>
    <scope>NUCLEOTIDE SEQUENCE [LARGE SCALE GENOMIC DNA]</scope>
    <source>
        <strain evidence="3 4">AM-OR11-056</strain>
    </source>
</reference>
<sequence>MSYPSTVQAIAISKTGGPEVIEKREISFPKVASNNLLIKVQYFGVNFIDTYYREGVYTPPEFPFVIGEEAAGVIVSLPTDEAVLNDPDYKKRGYKEGSRVAVVRSAVHTSIMQLLTSANRII</sequence>
<dbReference type="Proteomes" id="UP000183567">
    <property type="component" value="Unassembled WGS sequence"/>
</dbReference>
<dbReference type="STRING" id="180088.A0A1J8QDP7"/>
<dbReference type="InterPro" id="IPR013154">
    <property type="entry name" value="ADH-like_N"/>
</dbReference>
<comment type="caution">
    <text evidence="3">The sequence shown here is derived from an EMBL/GenBank/DDBJ whole genome shotgun (WGS) entry which is preliminary data.</text>
</comment>
<organism evidence="3 4">
    <name type="scientific">Rhizopogon vesiculosus</name>
    <dbReference type="NCBI Taxonomy" id="180088"/>
    <lineage>
        <taxon>Eukaryota</taxon>
        <taxon>Fungi</taxon>
        <taxon>Dikarya</taxon>
        <taxon>Basidiomycota</taxon>
        <taxon>Agaricomycotina</taxon>
        <taxon>Agaricomycetes</taxon>
        <taxon>Agaricomycetidae</taxon>
        <taxon>Boletales</taxon>
        <taxon>Suillineae</taxon>
        <taxon>Rhizopogonaceae</taxon>
        <taxon>Rhizopogon</taxon>
    </lineage>
</organism>
<dbReference type="AlphaFoldDB" id="A0A1J8QDP7"/>
<accession>A0A1J8QDP7</accession>
<evidence type="ECO:0000313" key="4">
    <source>
        <dbReference type="Proteomes" id="UP000183567"/>
    </source>
</evidence>
<gene>
    <name evidence="3" type="ORF">AZE42_05431</name>
</gene>